<reference evidence="1" key="1">
    <citation type="submission" date="2020-04" db="EMBL/GenBank/DDBJ databases">
        <authorList>
            <person name="Chiriac C."/>
            <person name="Salcher M."/>
            <person name="Ghai R."/>
            <person name="Kavagutti S V."/>
        </authorList>
    </citation>
    <scope>NUCLEOTIDE SEQUENCE</scope>
</reference>
<name>A0A6J5L3W5_9CAUD</name>
<sequence>MTAKANAISHAIADALKQRLASTGIAIAEGADSSGNPTIQLGAGTAGAAGGLIRIVPQEWALAKDVLGLTANIYTPHSAQICFEANVTSGSGADVNTIALQSLVFMEVALHGTRVDVFQTANGTAPVLASFVESNRKATFDGSIFQGMIANQ</sequence>
<proteinExistence type="predicted"/>
<dbReference type="EMBL" id="LR796209">
    <property type="protein sequence ID" value="CAB4127220.1"/>
    <property type="molecule type" value="Genomic_DNA"/>
</dbReference>
<gene>
    <name evidence="1" type="ORF">UFOVP75_88</name>
</gene>
<protein>
    <submittedName>
        <fullName evidence="1">Uncharacterized protein</fullName>
    </submittedName>
</protein>
<organism evidence="1">
    <name type="scientific">uncultured Caudovirales phage</name>
    <dbReference type="NCBI Taxonomy" id="2100421"/>
    <lineage>
        <taxon>Viruses</taxon>
        <taxon>Duplodnaviria</taxon>
        <taxon>Heunggongvirae</taxon>
        <taxon>Uroviricota</taxon>
        <taxon>Caudoviricetes</taxon>
        <taxon>Peduoviridae</taxon>
        <taxon>Maltschvirus</taxon>
        <taxon>Maltschvirus maltsch</taxon>
    </lineage>
</organism>
<evidence type="ECO:0000313" key="1">
    <source>
        <dbReference type="EMBL" id="CAB4127220.1"/>
    </source>
</evidence>
<accession>A0A6J5L3W5</accession>